<protein>
    <recommendedName>
        <fullName evidence="3">N-acetyltransferase domain-containing protein</fullName>
    </recommendedName>
</protein>
<dbReference type="EMBL" id="BOOA01000055">
    <property type="protein sequence ID" value="GIH27396.1"/>
    <property type="molecule type" value="Genomic_DNA"/>
</dbReference>
<accession>A0A919QGD5</accession>
<feature type="domain" description="N-acetyltransferase" evidence="3">
    <location>
        <begin position="23"/>
        <end position="175"/>
    </location>
</feature>
<sequence>MWLGFLSDLVASVGGVLSSGEAVIVRPATREDAQDVAKIWIDGWRDAHLGHVPEELAAVRTAESFGVRASQRVDDTVVAAVGGSVAGFVMVVGDEVEQVYVAEQHRGTAVAAILLAEAERLVAAAGHGKAWLAVVAGNPRARRFYERNGWTDEGPFEYAASAAAGPVLVPTHRYTKDVVGTQLTRRAR</sequence>
<dbReference type="Proteomes" id="UP000640052">
    <property type="component" value="Unassembled WGS sequence"/>
</dbReference>
<dbReference type="InterPro" id="IPR000182">
    <property type="entry name" value="GNAT_dom"/>
</dbReference>
<gene>
    <name evidence="4" type="ORF">Aph01nite_57060</name>
</gene>
<dbReference type="PANTHER" id="PTHR43877">
    <property type="entry name" value="AMINOALKYLPHOSPHONATE N-ACETYLTRANSFERASE-RELATED-RELATED"/>
    <property type="match status" value="1"/>
</dbReference>
<name>A0A919QGD5_9ACTN</name>
<evidence type="ECO:0000313" key="4">
    <source>
        <dbReference type="EMBL" id="GIH27396.1"/>
    </source>
</evidence>
<organism evidence="4 5">
    <name type="scientific">Acrocarpospora phusangensis</name>
    <dbReference type="NCBI Taxonomy" id="1070424"/>
    <lineage>
        <taxon>Bacteria</taxon>
        <taxon>Bacillati</taxon>
        <taxon>Actinomycetota</taxon>
        <taxon>Actinomycetes</taxon>
        <taxon>Streptosporangiales</taxon>
        <taxon>Streptosporangiaceae</taxon>
        <taxon>Acrocarpospora</taxon>
    </lineage>
</organism>
<dbReference type="InterPro" id="IPR050832">
    <property type="entry name" value="Bact_Acetyltransf"/>
</dbReference>
<evidence type="ECO:0000313" key="5">
    <source>
        <dbReference type="Proteomes" id="UP000640052"/>
    </source>
</evidence>
<dbReference type="PANTHER" id="PTHR43877:SF2">
    <property type="entry name" value="AMINOALKYLPHOSPHONATE N-ACETYLTRANSFERASE-RELATED"/>
    <property type="match status" value="1"/>
</dbReference>
<keyword evidence="1" id="KW-0808">Transferase</keyword>
<dbReference type="PROSITE" id="PS51186">
    <property type="entry name" value="GNAT"/>
    <property type="match status" value="1"/>
</dbReference>
<reference evidence="4" key="1">
    <citation type="submission" date="2021-01" db="EMBL/GenBank/DDBJ databases">
        <title>Whole genome shotgun sequence of Acrocarpospora phusangensis NBRC 108782.</title>
        <authorList>
            <person name="Komaki H."/>
            <person name="Tamura T."/>
        </authorList>
    </citation>
    <scope>NUCLEOTIDE SEQUENCE</scope>
    <source>
        <strain evidence="4">NBRC 108782</strain>
    </source>
</reference>
<keyword evidence="2" id="KW-0012">Acyltransferase</keyword>
<comment type="caution">
    <text evidence="4">The sequence shown here is derived from an EMBL/GenBank/DDBJ whole genome shotgun (WGS) entry which is preliminary data.</text>
</comment>
<dbReference type="Pfam" id="PF00583">
    <property type="entry name" value="Acetyltransf_1"/>
    <property type="match status" value="1"/>
</dbReference>
<evidence type="ECO:0000259" key="3">
    <source>
        <dbReference type="PROSITE" id="PS51186"/>
    </source>
</evidence>
<keyword evidence="5" id="KW-1185">Reference proteome</keyword>
<dbReference type="GO" id="GO:0016747">
    <property type="term" value="F:acyltransferase activity, transferring groups other than amino-acyl groups"/>
    <property type="evidence" value="ECO:0007669"/>
    <property type="project" value="InterPro"/>
</dbReference>
<dbReference type="AlphaFoldDB" id="A0A919QGD5"/>
<evidence type="ECO:0000256" key="1">
    <source>
        <dbReference type="ARBA" id="ARBA00022679"/>
    </source>
</evidence>
<proteinExistence type="predicted"/>
<dbReference type="Gene3D" id="3.40.630.30">
    <property type="match status" value="1"/>
</dbReference>
<dbReference type="InterPro" id="IPR016181">
    <property type="entry name" value="Acyl_CoA_acyltransferase"/>
</dbReference>
<dbReference type="SUPFAM" id="SSF55729">
    <property type="entry name" value="Acyl-CoA N-acyltransferases (Nat)"/>
    <property type="match status" value="1"/>
</dbReference>
<dbReference type="CDD" id="cd04301">
    <property type="entry name" value="NAT_SF"/>
    <property type="match status" value="1"/>
</dbReference>
<evidence type="ECO:0000256" key="2">
    <source>
        <dbReference type="ARBA" id="ARBA00023315"/>
    </source>
</evidence>